<keyword evidence="1" id="KW-1133">Transmembrane helix</keyword>
<gene>
    <name evidence="2" type="ORF">BCR38DRAFT_408135</name>
</gene>
<sequence>MNTWQNLFPAYQLAFGALSPSGKPNDDAFEISVSEDDLSWQGTSALIVALYVPAFFLLLEPRRGTVTFGILSSPATTMAFVSKLGMTVNVYETTLNNSTNVYITRHVPNQTGFPAAPGFAQTERIIPEIINPGADSSLIAGVD</sequence>
<dbReference type="RefSeq" id="XP_040717131.1">
    <property type="nucleotide sequence ID" value="XM_040858235.1"/>
</dbReference>
<evidence type="ECO:0000256" key="1">
    <source>
        <dbReference type="SAM" id="Phobius"/>
    </source>
</evidence>
<keyword evidence="1" id="KW-0472">Membrane</keyword>
<dbReference type="EMBL" id="MCFJ01000005">
    <property type="protein sequence ID" value="ORY66167.1"/>
    <property type="molecule type" value="Genomic_DNA"/>
</dbReference>
<protein>
    <submittedName>
        <fullName evidence="2">Uncharacterized protein</fullName>
    </submittedName>
</protein>
<dbReference type="GeneID" id="63774447"/>
<dbReference type="OrthoDB" id="432970at2759"/>
<keyword evidence="3" id="KW-1185">Reference proteome</keyword>
<keyword evidence="1" id="KW-0812">Transmembrane</keyword>
<dbReference type="AlphaFoldDB" id="A0A1Y2E3Z4"/>
<proteinExistence type="predicted"/>
<feature type="transmembrane region" description="Helical" evidence="1">
    <location>
        <begin position="38"/>
        <end position="59"/>
    </location>
</feature>
<organism evidence="2 3">
    <name type="scientific">Pseudomassariella vexata</name>
    <dbReference type="NCBI Taxonomy" id="1141098"/>
    <lineage>
        <taxon>Eukaryota</taxon>
        <taxon>Fungi</taxon>
        <taxon>Dikarya</taxon>
        <taxon>Ascomycota</taxon>
        <taxon>Pezizomycotina</taxon>
        <taxon>Sordariomycetes</taxon>
        <taxon>Xylariomycetidae</taxon>
        <taxon>Amphisphaeriales</taxon>
        <taxon>Pseudomassariaceae</taxon>
        <taxon>Pseudomassariella</taxon>
    </lineage>
</organism>
<evidence type="ECO:0000313" key="3">
    <source>
        <dbReference type="Proteomes" id="UP000193689"/>
    </source>
</evidence>
<evidence type="ECO:0000313" key="2">
    <source>
        <dbReference type="EMBL" id="ORY66167.1"/>
    </source>
</evidence>
<dbReference type="STRING" id="1141098.A0A1Y2E3Z4"/>
<comment type="caution">
    <text evidence="2">The sequence shown here is derived from an EMBL/GenBank/DDBJ whole genome shotgun (WGS) entry which is preliminary data.</text>
</comment>
<dbReference type="InParanoid" id="A0A1Y2E3Z4"/>
<dbReference type="Proteomes" id="UP000193689">
    <property type="component" value="Unassembled WGS sequence"/>
</dbReference>
<reference evidence="2 3" key="1">
    <citation type="submission" date="2016-07" db="EMBL/GenBank/DDBJ databases">
        <title>Pervasive Adenine N6-methylation of Active Genes in Fungi.</title>
        <authorList>
            <consortium name="DOE Joint Genome Institute"/>
            <person name="Mondo S.J."/>
            <person name="Dannebaum R.O."/>
            <person name="Kuo R.C."/>
            <person name="Labutti K."/>
            <person name="Haridas S."/>
            <person name="Kuo A."/>
            <person name="Salamov A."/>
            <person name="Ahrendt S.R."/>
            <person name="Lipzen A."/>
            <person name="Sullivan W."/>
            <person name="Andreopoulos W.B."/>
            <person name="Clum A."/>
            <person name="Lindquist E."/>
            <person name="Daum C."/>
            <person name="Ramamoorthy G.K."/>
            <person name="Gryganskyi A."/>
            <person name="Culley D."/>
            <person name="Magnuson J.K."/>
            <person name="James T.Y."/>
            <person name="O'Malley M.A."/>
            <person name="Stajich J.E."/>
            <person name="Spatafora J.W."/>
            <person name="Visel A."/>
            <person name="Grigoriev I.V."/>
        </authorList>
    </citation>
    <scope>NUCLEOTIDE SEQUENCE [LARGE SCALE GENOMIC DNA]</scope>
    <source>
        <strain evidence="2 3">CBS 129021</strain>
    </source>
</reference>
<accession>A0A1Y2E3Z4</accession>
<name>A0A1Y2E3Z4_9PEZI</name>